<dbReference type="SMART" id="SM00822">
    <property type="entry name" value="PKS_KR"/>
    <property type="match status" value="1"/>
</dbReference>
<evidence type="ECO:0000256" key="2">
    <source>
        <dbReference type="ARBA" id="ARBA00023002"/>
    </source>
</evidence>
<dbReference type="PROSITE" id="PS00061">
    <property type="entry name" value="ADH_SHORT"/>
    <property type="match status" value="1"/>
</dbReference>
<evidence type="ECO:0000256" key="1">
    <source>
        <dbReference type="ARBA" id="ARBA00006484"/>
    </source>
</evidence>
<dbReference type="InterPro" id="IPR020904">
    <property type="entry name" value="Sc_DH/Rdtase_CS"/>
</dbReference>
<organism evidence="5 6">
    <name type="scientific">Jatrophihabitans lederbergiae</name>
    <dbReference type="NCBI Taxonomy" id="3075547"/>
    <lineage>
        <taxon>Bacteria</taxon>
        <taxon>Bacillati</taxon>
        <taxon>Actinomycetota</taxon>
        <taxon>Actinomycetes</taxon>
        <taxon>Jatrophihabitantales</taxon>
        <taxon>Jatrophihabitantaceae</taxon>
        <taxon>Jatrophihabitans</taxon>
    </lineage>
</organism>
<comment type="caution">
    <text evidence="5">The sequence shown here is derived from an EMBL/GenBank/DDBJ whole genome shotgun (WGS) entry which is preliminary data.</text>
</comment>
<keyword evidence="2 5" id="KW-0560">Oxidoreductase</keyword>
<name>A0ABU2JDQ6_9ACTN</name>
<evidence type="ECO:0000313" key="6">
    <source>
        <dbReference type="Proteomes" id="UP001183176"/>
    </source>
</evidence>
<dbReference type="PRINTS" id="PR00081">
    <property type="entry name" value="GDHRDH"/>
</dbReference>
<evidence type="ECO:0000256" key="3">
    <source>
        <dbReference type="RuleBase" id="RU000363"/>
    </source>
</evidence>
<dbReference type="PANTHER" id="PTHR43639:SF1">
    <property type="entry name" value="SHORT-CHAIN DEHYDROGENASE_REDUCTASE FAMILY PROTEIN"/>
    <property type="match status" value="1"/>
</dbReference>
<dbReference type="InterPro" id="IPR036291">
    <property type="entry name" value="NAD(P)-bd_dom_sf"/>
</dbReference>
<dbReference type="EMBL" id="JAVREH010000020">
    <property type="protein sequence ID" value="MDT0262609.1"/>
    <property type="molecule type" value="Genomic_DNA"/>
</dbReference>
<dbReference type="InterPro" id="IPR057326">
    <property type="entry name" value="KR_dom"/>
</dbReference>
<reference evidence="6" key="1">
    <citation type="submission" date="2023-07" db="EMBL/GenBank/DDBJ databases">
        <title>30 novel species of actinomycetes from the DSMZ collection.</title>
        <authorList>
            <person name="Nouioui I."/>
        </authorList>
    </citation>
    <scope>NUCLEOTIDE SEQUENCE [LARGE SCALE GENOMIC DNA]</scope>
    <source>
        <strain evidence="6">DSM 44399</strain>
    </source>
</reference>
<protein>
    <submittedName>
        <fullName evidence="5">SDR family oxidoreductase</fullName>
        <ecNumber evidence="5">1.-.-.-</ecNumber>
    </submittedName>
</protein>
<keyword evidence="6" id="KW-1185">Reference proteome</keyword>
<gene>
    <name evidence="5" type="ORF">RM423_14535</name>
</gene>
<dbReference type="PANTHER" id="PTHR43639">
    <property type="entry name" value="OXIDOREDUCTASE, SHORT-CHAIN DEHYDROGENASE/REDUCTASE FAMILY (AFU_ORTHOLOGUE AFUA_5G02870)"/>
    <property type="match status" value="1"/>
</dbReference>
<dbReference type="Pfam" id="PF00106">
    <property type="entry name" value="adh_short"/>
    <property type="match status" value="1"/>
</dbReference>
<evidence type="ECO:0000313" key="5">
    <source>
        <dbReference type="EMBL" id="MDT0262609.1"/>
    </source>
</evidence>
<dbReference type="GO" id="GO:0016491">
    <property type="term" value="F:oxidoreductase activity"/>
    <property type="evidence" value="ECO:0007669"/>
    <property type="project" value="UniProtKB-KW"/>
</dbReference>
<dbReference type="SUPFAM" id="SSF51735">
    <property type="entry name" value="NAD(P)-binding Rossmann-fold domains"/>
    <property type="match status" value="1"/>
</dbReference>
<feature type="domain" description="Ketoreductase" evidence="4">
    <location>
        <begin position="2"/>
        <end position="188"/>
    </location>
</feature>
<dbReference type="Gene3D" id="3.40.50.720">
    <property type="entry name" value="NAD(P)-binding Rossmann-like Domain"/>
    <property type="match status" value="1"/>
</dbReference>
<dbReference type="EC" id="1.-.-.-" evidence="5"/>
<accession>A0ABU2JDQ6</accession>
<comment type="similarity">
    <text evidence="1 3">Belongs to the short-chain dehydrogenases/reductases (SDR) family.</text>
</comment>
<dbReference type="CDD" id="cd05233">
    <property type="entry name" value="SDR_c"/>
    <property type="match status" value="1"/>
</dbReference>
<sequence>MSCALITGGSRGIGAAISRTLAARGDRVAVHCQSNVAAAEALLAELPGDGHVMLAADLADDSAVADLVNCAVESLGTVDVLVNNAGIYVERPIEQTSYEEWNANWREVIGVNLLGAAAVTWQVVDHLLNREQGPEGGRIVMVGSRGAYRGEPTAPAYGASKAGLHALTQSLAVALAPRGIVVNGVAPGFVATDMTEHLLGGPVGDGIRAQSPFGRAGETADIAAAVGWLSSPEARWTSGAILDANGASYLR</sequence>
<dbReference type="PRINTS" id="PR00080">
    <property type="entry name" value="SDRFAMILY"/>
</dbReference>
<proteinExistence type="inferred from homology"/>
<dbReference type="Proteomes" id="UP001183176">
    <property type="component" value="Unassembled WGS sequence"/>
</dbReference>
<dbReference type="InterPro" id="IPR002347">
    <property type="entry name" value="SDR_fam"/>
</dbReference>
<dbReference type="RefSeq" id="WP_311423759.1">
    <property type="nucleotide sequence ID" value="NZ_JAVREH010000020.1"/>
</dbReference>
<evidence type="ECO:0000259" key="4">
    <source>
        <dbReference type="SMART" id="SM00822"/>
    </source>
</evidence>